<gene>
    <name evidence="1" type="ORF">B1B_15318</name>
</gene>
<protein>
    <submittedName>
        <fullName evidence="1">NADH-ubiquinone oxidoreductase, chain 49kDa</fullName>
    </submittedName>
</protein>
<sequence>VDEVAARIESGMRFAGLLGIPSVSNSQTIGAVLAHPNGTYTIASTECVRGGSYPSLTSVVSTADWYEHKLAEQCHVFATGHHMTKDLFLTGQNLPRSARSATGDGLFTFHYGPVRSGVYESIEYEMHTPGEDLPLLVVHPGYKHREIENRLTGKKLDDAV</sequence>
<dbReference type="EMBL" id="AUZY01010187">
    <property type="protein sequence ID" value="EQD39520.1"/>
    <property type="molecule type" value="Genomic_DNA"/>
</dbReference>
<proteinExistence type="predicted"/>
<dbReference type="AlphaFoldDB" id="T1ACD5"/>
<accession>T1ACD5</accession>
<keyword evidence="1" id="KW-0830">Ubiquinone</keyword>
<feature type="non-terminal residue" evidence="1">
    <location>
        <position position="160"/>
    </location>
</feature>
<dbReference type="SUPFAM" id="SSF143243">
    <property type="entry name" value="Nqo5-like"/>
    <property type="match status" value="1"/>
</dbReference>
<organism evidence="1">
    <name type="scientific">mine drainage metagenome</name>
    <dbReference type="NCBI Taxonomy" id="410659"/>
    <lineage>
        <taxon>unclassified sequences</taxon>
        <taxon>metagenomes</taxon>
        <taxon>ecological metagenomes</taxon>
    </lineage>
</organism>
<feature type="non-terminal residue" evidence="1">
    <location>
        <position position="1"/>
    </location>
</feature>
<dbReference type="InterPro" id="IPR037232">
    <property type="entry name" value="NADH_quin_OxRdtase_su_C/D-like"/>
</dbReference>
<evidence type="ECO:0000313" key="1">
    <source>
        <dbReference type="EMBL" id="EQD39520.1"/>
    </source>
</evidence>
<name>T1ACD5_9ZZZZ</name>
<reference evidence="1" key="1">
    <citation type="submission" date="2013-08" db="EMBL/GenBank/DDBJ databases">
        <authorList>
            <person name="Mendez C."/>
            <person name="Richter M."/>
            <person name="Ferrer M."/>
            <person name="Sanchez J."/>
        </authorList>
    </citation>
    <scope>NUCLEOTIDE SEQUENCE</scope>
</reference>
<comment type="caution">
    <text evidence="1">The sequence shown here is derived from an EMBL/GenBank/DDBJ whole genome shotgun (WGS) entry which is preliminary data.</text>
</comment>
<reference evidence="1" key="2">
    <citation type="journal article" date="2014" name="ISME J.">
        <title>Microbial stratification in low pH oxic and suboxic macroscopic growths along an acid mine drainage.</title>
        <authorList>
            <person name="Mendez-Garcia C."/>
            <person name="Mesa V."/>
            <person name="Sprenger R.R."/>
            <person name="Richter M."/>
            <person name="Diez M.S."/>
            <person name="Solano J."/>
            <person name="Bargiela R."/>
            <person name="Golyshina O.V."/>
            <person name="Manteca A."/>
            <person name="Ramos J.L."/>
            <person name="Gallego J.R."/>
            <person name="Llorente I."/>
            <person name="Martins Dos Santos V.A."/>
            <person name="Jensen O.N."/>
            <person name="Pelaez A.I."/>
            <person name="Sanchez J."/>
            <person name="Ferrer M."/>
        </authorList>
    </citation>
    <scope>NUCLEOTIDE SEQUENCE</scope>
</reference>